<organism evidence="3 4">
    <name type="scientific">Capronia coronata CBS 617.96</name>
    <dbReference type="NCBI Taxonomy" id="1182541"/>
    <lineage>
        <taxon>Eukaryota</taxon>
        <taxon>Fungi</taxon>
        <taxon>Dikarya</taxon>
        <taxon>Ascomycota</taxon>
        <taxon>Pezizomycotina</taxon>
        <taxon>Eurotiomycetes</taxon>
        <taxon>Chaetothyriomycetidae</taxon>
        <taxon>Chaetothyriales</taxon>
        <taxon>Herpotrichiellaceae</taxon>
        <taxon>Capronia</taxon>
    </lineage>
</organism>
<feature type="domain" description="Xylanolytic transcriptional activator regulatory" evidence="2">
    <location>
        <begin position="182"/>
        <end position="416"/>
    </location>
</feature>
<dbReference type="STRING" id="1182541.W9Y8C0"/>
<dbReference type="EMBL" id="AMWN01000005">
    <property type="protein sequence ID" value="EXJ85476.1"/>
    <property type="molecule type" value="Genomic_DNA"/>
</dbReference>
<name>W9Y8C0_9EURO</name>
<evidence type="ECO:0000256" key="1">
    <source>
        <dbReference type="ARBA" id="ARBA00023242"/>
    </source>
</evidence>
<evidence type="ECO:0000259" key="2">
    <source>
        <dbReference type="Pfam" id="PF04082"/>
    </source>
</evidence>
<accession>W9Y8C0</accession>
<dbReference type="GO" id="GO:0003677">
    <property type="term" value="F:DNA binding"/>
    <property type="evidence" value="ECO:0007669"/>
    <property type="project" value="InterPro"/>
</dbReference>
<dbReference type="GO" id="GO:0001080">
    <property type="term" value="P:nitrogen catabolite activation of transcription from RNA polymerase II promoter"/>
    <property type="evidence" value="ECO:0007669"/>
    <property type="project" value="TreeGrafter"/>
</dbReference>
<comment type="caution">
    <text evidence="3">The sequence shown here is derived from an EMBL/GenBank/DDBJ whole genome shotgun (WGS) entry which is preliminary data.</text>
</comment>
<dbReference type="OrthoDB" id="1924787at2759"/>
<dbReference type="GeneID" id="19160713"/>
<dbReference type="GO" id="GO:0008270">
    <property type="term" value="F:zinc ion binding"/>
    <property type="evidence" value="ECO:0007669"/>
    <property type="project" value="InterPro"/>
</dbReference>
<protein>
    <recommendedName>
        <fullName evidence="2">Xylanolytic transcriptional activator regulatory domain-containing protein</fullName>
    </recommendedName>
</protein>
<sequence>MPAGNAGQHVRLGVFSSAVDHTEHNAEFFLGDNWASAEPILADFSAEDQHSDSNAHAALDSAMGQNTLNELFAEMPDLNADIGPHALDDALIGHFVGPTGEQDPNILRRYRFNENNEIWFKKLATRLTSEGPDPTLWMLSLPEAQRDNEAGPVSAAHPSVLEERAELETLVAPDVGDRLIKLFMKLIVPHFPIFSSESLPQSSDAPVHLLAAIYLITDPFFAQDDYLCIQVVYTRPQPRQLWEIAWRSFNRNIHKASINMVQTAIILLLSPPLDPLSPEIPFRWALVGTLVSMSETLGLHLDPADWNIPQHQISLRRRLSWVVFALDTWLALALGRPTRISKENWMLDHLEGSNLGSTTSEVAEHPFALEFSKITGIIGSVLRKLFTLRASATLATDFRQTLETVRPLLVDLSAWHNELPASAKFSLHEVQQSTDSTQPRSQLQLAYYAARISIIRALLRSFDNPQVDFFIIEGDRDEFNEARRRCRDAAKTCLVSVIDFMSSLTGRDFEQFWPSWTSTLFSTVSYLAILLVVTSAEVNEAGQYKFLLNKLRRVLRTQSRFFEPMRLASLRLDAHFWRGLDNVFNMDPRLGCSFDELVEVPYLTAEPE</sequence>
<gene>
    <name evidence="3" type="ORF">A1O1_05840</name>
</gene>
<dbReference type="InterPro" id="IPR007219">
    <property type="entry name" value="XnlR_reg_dom"/>
</dbReference>
<reference evidence="3 4" key="1">
    <citation type="submission" date="2013-03" db="EMBL/GenBank/DDBJ databases">
        <title>The Genome Sequence of Capronia coronata CBS 617.96.</title>
        <authorList>
            <consortium name="The Broad Institute Genomics Platform"/>
            <person name="Cuomo C."/>
            <person name="de Hoog S."/>
            <person name="Gorbushina A."/>
            <person name="Walker B."/>
            <person name="Young S.K."/>
            <person name="Zeng Q."/>
            <person name="Gargeya S."/>
            <person name="Fitzgerald M."/>
            <person name="Haas B."/>
            <person name="Abouelleil A."/>
            <person name="Allen A.W."/>
            <person name="Alvarado L."/>
            <person name="Arachchi H.M."/>
            <person name="Berlin A.M."/>
            <person name="Chapman S.B."/>
            <person name="Gainer-Dewar J."/>
            <person name="Goldberg J."/>
            <person name="Griggs A."/>
            <person name="Gujja S."/>
            <person name="Hansen M."/>
            <person name="Howarth C."/>
            <person name="Imamovic A."/>
            <person name="Ireland A."/>
            <person name="Larimer J."/>
            <person name="McCowan C."/>
            <person name="Murphy C."/>
            <person name="Pearson M."/>
            <person name="Poon T.W."/>
            <person name="Priest M."/>
            <person name="Roberts A."/>
            <person name="Saif S."/>
            <person name="Shea T."/>
            <person name="Sisk P."/>
            <person name="Sykes S."/>
            <person name="Wortman J."/>
            <person name="Nusbaum C."/>
            <person name="Birren B."/>
        </authorList>
    </citation>
    <scope>NUCLEOTIDE SEQUENCE [LARGE SCALE GENOMIC DNA]</scope>
    <source>
        <strain evidence="3 4">CBS 617.96</strain>
    </source>
</reference>
<dbReference type="AlphaFoldDB" id="W9Y8C0"/>
<evidence type="ECO:0000313" key="3">
    <source>
        <dbReference type="EMBL" id="EXJ85476.1"/>
    </source>
</evidence>
<dbReference type="GO" id="GO:0006351">
    <property type="term" value="P:DNA-templated transcription"/>
    <property type="evidence" value="ECO:0007669"/>
    <property type="project" value="InterPro"/>
</dbReference>
<dbReference type="GO" id="GO:0005634">
    <property type="term" value="C:nucleus"/>
    <property type="evidence" value="ECO:0007669"/>
    <property type="project" value="TreeGrafter"/>
</dbReference>
<dbReference type="PANTHER" id="PTHR31668:SF4">
    <property type="entry name" value="TRANSCRIPTIONAL ACTIVATOR PROTEIN DAL81"/>
    <property type="match status" value="1"/>
</dbReference>
<dbReference type="PANTHER" id="PTHR31668">
    <property type="entry name" value="GLUCOSE TRANSPORT TRANSCRIPTION REGULATOR RGT1-RELATED-RELATED"/>
    <property type="match status" value="1"/>
</dbReference>
<proteinExistence type="predicted"/>
<dbReference type="RefSeq" id="XP_007724914.1">
    <property type="nucleotide sequence ID" value="XM_007726724.1"/>
</dbReference>
<dbReference type="Pfam" id="PF04082">
    <property type="entry name" value="Fungal_trans"/>
    <property type="match status" value="1"/>
</dbReference>
<keyword evidence="1" id="KW-0539">Nucleus</keyword>
<dbReference type="InterPro" id="IPR050797">
    <property type="entry name" value="Carb_Metab_Trans_Reg"/>
</dbReference>
<dbReference type="eggNOG" id="ENOG502SJFF">
    <property type="taxonomic scope" value="Eukaryota"/>
</dbReference>
<keyword evidence="4" id="KW-1185">Reference proteome</keyword>
<dbReference type="HOGENOM" id="CLU_006632_3_2_1"/>
<dbReference type="CDD" id="cd12148">
    <property type="entry name" value="fungal_TF_MHR"/>
    <property type="match status" value="1"/>
</dbReference>
<evidence type="ECO:0000313" key="4">
    <source>
        <dbReference type="Proteomes" id="UP000019484"/>
    </source>
</evidence>
<dbReference type="Proteomes" id="UP000019484">
    <property type="component" value="Unassembled WGS sequence"/>
</dbReference>